<name>E0VJP4_PEDHC</name>
<reference evidence="1" key="1">
    <citation type="submission" date="2007-04" db="EMBL/GenBank/DDBJ databases">
        <title>Annotation of Pediculus humanus corporis strain USDA.</title>
        <authorList>
            <person name="Kirkness E."/>
            <person name="Hannick L."/>
            <person name="Hass B."/>
            <person name="Bruggner R."/>
            <person name="Lawson D."/>
            <person name="Bidwell S."/>
            <person name="Joardar V."/>
            <person name="Caler E."/>
            <person name="Walenz B."/>
            <person name="Inman J."/>
            <person name="Schobel S."/>
            <person name="Galinsky K."/>
            <person name="Amedeo P."/>
            <person name="Strausberg R."/>
        </authorList>
    </citation>
    <scope>NUCLEOTIDE SEQUENCE</scope>
    <source>
        <strain evidence="1">USDA</strain>
    </source>
</reference>
<dbReference type="Proteomes" id="UP000009046">
    <property type="component" value="Unassembled WGS sequence"/>
</dbReference>
<dbReference type="EMBL" id="DS235226">
    <property type="protein sequence ID" value="EEB13600.1"/>
    <property type="molecule type" value="Genomic_DNA"/>
</dbReference>
<evidence type="ECO:0000313" key="3">
    <source>
        <dbReference type="Proteomes" id="UP000009046"/>
    </source>
</evidence>
<proteinExistence type="predicted"/>
<dbReference type="RefSeq" id="XP_002426338.1">
    <property type="nucleotide sequence ID" value="XM_002426293.1"/>
</dbReference>
<accession>E0VJP4</accession>
<organism>
    <name type="scientific">Pediculus humanus subsp. corporis</name>
    <name type="common">Body louse</name>
    <dbReference type="NCBI Taxonomy" id="121224"/>
    <lineage>
        <taxon>Eukaryota</taxon>
        <taxon>Metazoa</taxon>
        <taxon>Ecdysozoa</taxon>
        <taxon>Arthropoda</taxon>
        <taxon>Hexapoda</taxon>
        <taxon>Insecta</taxon>
        <taxon>Pterygota</taxon>
        <taxon>Neoptera</taxon>
        <taxon>Paraneoptera</taxon>
        <taxon>Psocodea</taxon>
        <taxon>Troctomorpha</taxon>
        <taxon>Phthiraptera</taxon>
        <taxon>Anoplura</taxon>
        <taxon>Pediculidae</taxon>
        <taxon>Pediculus</taxon>
    </lineage>
</organism>
<dbReference type="CTD" id="8238785"/>
<gene>
    <name evidence="2" type="primary">8238785</name>
    <name evidence="1" type="ORF">Phum_PHUM248830</name>
</gene>
<dbReference type="KEGG" id="phu:Phum_PHUM248830"/>
<protein>
    <submittedName>
        <fullName evidence="1 2">Uncharacterized protein</fullName>
    </submittedName>
</protein>
<dbReference type="EMBL" id="AAZO01002885">
    <property type="status" value="NOT_ANNOTATED_CDS"/>
    <property type="molecule type" value="Genomic_DNA"/>
</dbReference>
<dbReference type="VEuPathDB" id="VectorBase:PHUM248830"/>
<evidence type="ECO:0000313" key="1">
    <source>
        <dbReference type="EMBL" id="EEB13600.1"/>
    </source>
</evidence>
<dbReference type="EnsemblMetazoa" id="PHUM248830-RA">
    <property type="protein sequence ID" value="PHUM248830-PA"/>
    <property type="gene ID" value="PHUM248830"/>
</dbReference>
<dbReference type="GeneID" id="8238785"/>
<reference evidence="2" key="3">
    <citation type="submission" date="2021-02" db="UniProtKB">
        <authorList>
            <consortium name="EnsemblMetazoa"/>
        </authorList>
    </citation>
    <scope>IDENTIFICATION</scope>
    <source>
        <strain evidence="2">USDA</strain>
    </source>
</reference>
<dbReference type="HOGENOM" id="CLU_2029470_0_0_1"/>
<reference evidence="1" key="2">
    <citation type="submission" date="2007-04" db="EMBL/GenBank/DDBJ databases">
        <title>The genome of the human body louse.</title>
        <authorList>
            <consortium name="The Human Body Louse Genome Consortium"/>
            <person name="Kirkness E."/>
            <person name="Walenz B."/>
            <person name="Hass B."/>
            <person name="Bruggner R."/>
            <person name="Strausberg R."/>
        </authorList>
    </citation>
    <scope>NUCLEOTIDE SEQUENCE</scope>
    <source>
        <strain evidence="1">USDA</strain>
    </source>
</reference>
<dbReference type="AlphaFoldDB" id="E0VJP4"/>
<dbReference type="InParanoid" id="E0VJP4"/>
<evidence type="ECO:0000313" key="2">
    <source>
        <dbReference type="EnsemblMetazoa" id="PHUM248830-PA"/>
    </source>
</evidence>
<sequence length="122" mass="13941">MWIPLVDFVAEFNTITSNSLVFMNKTLFGGNWSGLNQLGEVINSQFGLLTLSITSVVYFFYLASENILIFTGCYINNLPNNRCLYNLKVWALSLIECLLNCFGRRKTFTCKYGENVEKVNLK</sequence>
<keyword evidence="3" id="KW-1185">Reference proteome</keyword>